<dbReference type="Gene3D" id="1.20.58.70">
    <property type="match status" value="1"/>
</dbReference>
<dbReference type="EMBL" id="JANBOH010000375">
    <property type="protein sequence ID" value="KAJ1642574.1"/>
    <property type="molecule type" value="Genomic_DNA"/>
</dbReference>
<dbReference type="AlphaFoldDB" id="A0A9W7XE43"/>
<accession>A0A9W7XE43</accession>
<dbReference type="PROSITE" id="PS50192">
    <property type="entry name" value="T_SNARE"/>
    <property type="match status" value="1"/>
</dbReference>
<keyword evidence="6" id="KW-0175">Coiled coil</keyword>
<dbReference type="SUPFAM" id="SSF47661">
    <property type="entry name" value="t-snare proteins"/>
    <property type="match status" value="1"/>
</dbReference>
<evidence type="ECO:0000313" key="10">
    <source>
        <dbReference type="EMBL" id="KAJ1642574.1"/>
    </source>
</evidence>
<dbReference type="GO" id="GO:0031201">
    <property type="term" value="C:SNARE complex"/>
    <property type="evidence" value="ECO:0007669"/>
    <property type="project" value="TreeGrafter"/>
</dbReference>
<gene>
    <name evidence="10" type="ORF">LPJ64_005589</name>
</gene>
<sequence length="372" mass="43085">MARDRLNALGNADGGYRQPTPAYHGTNHDYIPMEQFGNGQRSNGKPHSEQRGRSTSNANRDNGRRFEHSQGYNPRQDQDYSYRQEQGYAQEYSRNQGSGGGGGNDGTLDNKFFNLLDKITAQIAELEADIKSVRVMHDRVLTTVKGPQYTHESKKLESFENNIKRKIKETKYHLKELDQYAQGPQEQDLTQSQAIQRKVRKQALTKRLADQINRYYEIQRDFSQRQQAQLKRVYRMMNENATDEEVNNAIKNTTAQELIMSGLTDAKRQEAKRVLSNARERQGQIENIEKSIMQLAEMFQEVSEMVHQQQEQIDNIEAAVEETHIDIQEGIKETDKAIVQRKKSRKKCWWLILLLIILLVIIGVVLYLKLKK</sequence>
<dbReference type="PANTHER" id="PTHR19957">
    <property type="entry name" value="SYNTAXIN"/>
    <property type="match status" value="1"/>
</dbReference>
<feature type="region of interest" description="Disordered" evidence="7">
    <location>
        <begin position="1"/>
        <end position="78"/>
    </location>
</feature>
<dbReference type="GO" id="GO:0048278">
    <property type="term" value="P:vesicle docking"/>
    <property type="evidence" value="ECO:0007669"/>
    <property type="project" value="TreeGrafter"/>
</dbReference>
<proteinExistence type="inferred from homology"/>
<dbReference type="GO" id="GO:0005886">
    <property type="term" value="C:plasma membrane"/>
    <property type="evidence" value="ECO:0007669"/>
    <property type="project" value="TreeGrafter"/>
</dbReference>
<dbReference type="SMART" id="SM00397">
    <property type="entry name" value="t_SNARE"/>
    <property type="match status" value="1"/>
</dbReference>
<evidence type="ECO:0000256" key="8">
    <source>
        <dbReference type="SAM" id="Phobius"/>
    </source>
</evidence>
<protein>
    <recommendedName>
        <fullName evidence="9">t-SNARE coiled-coil homology domain-containing protein</fullName>
    </recommendedName>
</protein>
<dbReference type="Pfam" id="PF05739">
    <property type="entry name" value="SNARE"/>
    <property type="match status" value="1"/>
</dbReference>
<dbReference type="Gene3D" id="1.20.5.110">
    <property type="match status" value="1"/>
</dbReference>
<evidence type="ECO:0000256" key="2">
    <source>
        <dbReference type="ARBA" id="ARBA00009063"/>
    </source>
</evidence>
<dbReference type="GO" id="GO:0005484">
    <property type="term" value="F:SNAP receptor activity"/>
    <property type="evidence" value="ECO:0007669"/>
    <property type="project" value="TreeGrafter"/>
</dbReference>
<keyword evidence="11" id="KW-1185">Reference proteome</keyword>
<feature type="coiled-coil region" evidence="6">
    <location>
        <begin position="299"/>
        <end position="326"/>
    </location>
</feature>
<evidence type="ECO:0000256" key="4">
    <source>
        <dbReference type="ARBA" id="ARBA00022989"/>
    </source>
</evidence>
<comment type="similarity">
    <text evidence="2">Belongs to the syntaxin family.</text>
</comment>
<evidence type="ECO:0000256" key="3">
    <source>
        <dbReference type="ARBA" id="ARBA00022692"/>
    </source>
</evidence>
<dbReference type="GO" id="GO:0012505">
    <property type="term" value="C:endomembrane system"/>
    <property type="evidence" value="ECO:0007669"/>
    <property type="project" value="TreeGrafter"/>
</dbReference>
<dbReference type="InterPro" id="IPR000727">
    <property type="entry name" value="T_SNARE_dom"/>
</dbReference>
<keyword evidence="5 8" id="KW-0472">Membrane</keyword>
<name>A0A9W7XE43_9FUNG</name>
<dbReference type="GO" id="GO:0006886">
    <property type="term" value="P:intracellular protein transport"/>
    <property type="evidence" value="ECO:0007669"/>
    <property type="project" value="TreeGrafter"/>
</dbReference>
<reference evidence="10" key="1">
    <citation type="submission" date="2022-07" db="EMBL/GenBank/DDBJ databases">
        <title>Phylogenomic reconstructions and comparative analyses of Kickxellomycotina fungi.</title>
        <authorList>
            <person name="Reynolds N.K."/>
            <person name="Stajich J.E."/>
            <person name="Barry K."/>
            <person name="Grigoriev I.V."/>
            <person name="Crous P."/>
            <person name="Smith M.E."/>
        </authorList>
    </citation>
    <scope>NUCLEOTIDE SEQUENCE</scope>
    <source>
        <strain evidence="10">NBRC 105413</strain>
    </source>
</reference>
<feature type="domain" description="T-SNARE coiled-coil homology" evidence="9">
    <location>
        <begin position="275"/>
        <end position="337"/>
    </location>
</feature>
<feature type="transmembrane region" description="Helical" evidence="8">
    <location>
        <begin position="349"/>
        <end position="368"/>
    </location>
</feature>
<dbReference type="InterPro" id="IPR006011">
    <property type="entry name" value="Syntaxin_N"/>
</dbReference>
<dbReference type="GO" id="GO:0006906">
    <property type="term" value="P:vesicle fusion"/>
    <property type="evidence" value="ECO:0007669"/>
    <property type="project" value="TreeGrafter"/>
</dbReference>
<dbReference type="Proteomes" id="UP001145021">
    <property type="component" value="Unassembled WGS sequence"/>
</dbReference>
<dbReference type="GO" id="GO:0000149">
    <property type="term" value="F:SNARE binding"/>
    <property type="evidence" value="ECO:0007669"/>
    <property type="project" value="TreeGrafter"/>
</dbReference>
<dbReference type="InterPro" id="IPR045242">
    <property type="entry name" value="Syntaxin"/>
</dbReference>
<keyword evidence="3 8" id="KW-0812">Transmembrane</keyword>
<dbReference type="Pfam" id="PF14523">
    <property type="entry name" value="Syntaxin_2"/>
    <property type="match status" value="1"/>
</dbReference>
<evidence type="ECO:0000256" key="7">
    <source>
        <dbReference type="SAM" id="MobiDB-lite"/>
    </source>
</evidence>
<comment type="subcellular location">
    <subcellularLocation>
        <location evidence="1">Membrane</location>
        <topology evidence="1">Single-pass type IV membrane protein</topology>
    </subcellularLocation>
</comment>
<dbReference type="GO" id="GO:0006887">
    <property type="term" value="P:exocytosis"/>
    <property type="evidence" value="ECO:0007669"/>
    <property type="project" value="TreeGrafter"/>
</dbReference>
<evidence type="ECO:0000313" key="11">
    <source>
        <dbReference type="Proteomes" id="UP001145021"/>
    </source>
</evidence>
<evidence type="ECO:0000256" key="6">
    <source>
        <dbReference type="SAM" id="Coils"/>
    </source>
</evidence>
<evidence type="ECO:0000256" key="1">
    <source>
        <dbReference type="ARBA" id="ARBA00004211"/>
    </source>
</evidence>
<dbReference type="InterPro" id="IPR010989">
    <property type="entry name" value="SNARE"/>
</dbReference>
<keyword evidence="4 8" id="KW-1133">Transmembrane helix</keyword>
<evidence type="ECO:0000256" key="5">
    <source>
        <dbReference type="ARBA" id="ARBA00023136"/>
    </source>
</evidence>
<organism evidence="10 11">
    <name type="scientific">Coemansia asiatica</name>
    <dbReference type="NCBI Taxonomy" id="1052880"/>
    <lineage>
        <taxon>Eukaryota</taxon>
        <taxon>Fungi</taxon>
        <taxon>Fungi incertae sedis</taxon>
        <taxon>Zoopagomycota</taxon>
        <taxon>Kickxellomycotina</taxon>
        <taxon>Kickxellomycetes</taxon>
        <taxon>Kickxellales</taxon>
        <taxon>Kickxellaceae</taxon>
        <taxon>Coemansia</taxon>
    </lineage>
</organism>
<comment type="caution">
    <text evidence="10">The sequence shown here is derived from an EMBL/GenBank/DDBJ whole genome shotgun (WGS) entry which is preliminary data.</text>
</comment>
<dbReference type="PANTHER" id="PTHR19957:SF307">
    <property type="entry name" value="PROTEIN SSO1-RELATED"/>
    <property type="match status" value="1"/>
</dbReference>
<evidence type="ECO:0000259" key="9">
    <source>
        <dbReference type="PROSITE" id="PS50192"/>
    </source>
</evidence>